<dbReference type="PANTHER" id="PTHR30619">
    <property type="entry name" value="DNA INTERNALIZATION/COMPETENCE PROTEIN COMEC/REC2"/>
    <property type="match status" value="1"/>
</dbReference>
<dbReference type="OrthoDB" id="9761531at2"/>
<feature type="signal peptide" evidence="1">
    <location>
        <begin position="1"/>
        <end position="25"/>
    </location>
</feature>
<name>A0A4Q7Z121_9BACT</name>
<dbReference type="PANTHER" id="PTHR30619:SF1">
    <property type="entry name" value="RECOMBINATION PROTEIN 2"/>
    <property type="match status" value="1"/>
</dbReference>
<dbReference type="SMART" id="SM00849">
    <property type="entry name" value="Lactamase_B"/>
    <property type="match status" value="1"/>
</dbReference>
<dbReference type="Proteomes" id="UP000292958">
    <property type="component" value="Unassembled WGS sequence"/>
</dbReference>
<feature type="domain" description="Metallo-beta-lactamase" evidence="2">
    <location>
        <begin position="40"/>
        <end position="244"/>
    </location>
</feature>
<keyword evidence="3" id="KW-0378">Hydrolase</keyword>
<dbReference type="InterPro" id="IPR001279">
    <property type="entry name" value="Metallo-B-lactamas"/>
</dbReference>
<comment type="caution">
    <text evidence="3">The sequence shown here is derived from an EMBL/GenBank/DDBJ whole genome shotgun (WGS) entry which is preliminary data.</text>
</comment>
<proteinExistence type="predicted"/>
<protein>
    <submittedName>
        <fullName evidence="3">Beta-lactamase superfamily II metal-dependent hydrolase</fullName>
    </submittedName>
</protein>
<dbReference type="RefSeq" id="WP_130421568.1">
    <property type="nucleotide sequence ID" value="NZ_SHKW01000001.1"/>
</dbReference>
<dbReference type="SUPFAM" id="SSF56281">
    <property type="entry name" value="Metallo-hydrolase/oxidoreductase"/>
    <property type="match status" value="1"/>
</dbReference>
<dbReference type="InterPro" id="IPR036866">
    <property type="entry name" value="RibonucZ/Hydroxyglut_hydro"/>
</dbReference>
<dbReference type="Pfam" id="PF00753">
    <property type="entry name" value="Lactamase_B"/>
    <property type="match status" value="1"/>
</dbReference>
<accession>A0A4Q7Z121</accession>
<evidence type="ECO:0000259" key="2">
    <source>
        <dbReference type="SMART" id="SM00849"/>
    </source>
</evidence>
<dbReference type="Gene3D" id="3.60.15.10">
    <property type="entry name" value="Ribonuclease Z/Hydroxyacylglutathione hydrolase-like"/>
    <property type="match status" value="1"/>
</dbReference>
<dbReference type="GO" id="GO:0016787">
    <property type="term" value="F:hydrolase activity"/>
    <property type="evidence" value="ECO:0007669"/>
    <property type="project" value="UniProtKB-KW"/>
</dbReference>
<reference evidence="3 4" key="1">
    <citation type="submission" date="2019-02" db="EMBL/GenBank/DDBJ databases">
        <title>Genomic Encyclopedia of Archaeal and Bacterial Type Strains, Phase II (KMG-II): from individual species to whole genera.</title>
        <authorList>
            <person name="Goeker M."/>
        </authorList>
    </citation>
    <scope>NUCLEOTIDE SEQUENCE [LARGE SCALE GENOMIC DNA]</scope>
    <source>
        <strain evidence="3 4">DSM 18101</strain>
    </source>
</reference>
<dbReference type="InterPro" id="IPR052159">
    <property type="entry name" value="Competence_DNA_uptake"/>
</dbReference>
<keyword evidence="4" id="KW-1185">Reference proteome</keyword>
<evidence type="ECO:0000313" key="4">
    <source>
        <dbReference type="Proteomes" id="UP000292958"/>
    </source>
</evidence>
<organism evidence="3 4">
    <name type="scientific">Edaphobacter modestus</name>
    <dbReference type="NCBI Taxonomy" id="388466"/>
    <lineage>
        <taxon>Bacteria</taxon>
        <taxon>Pseudomonadati</taxon>
        <taxon>Acidobacteriota</taxon>
        <taxon>Terriglobia</taxon>
        <taxon>Terriglobales</taxon>
        <taxon>Acidobacteriaceae</taxon>
        <taxon>Edaphobacter</taxon>
    </lineage>
</organism>
<dbReference type="AlphaFoldDB" id="A0A4Q7Z121"/>
<sequence>MRVPSLALTLALGAGVAVLPSQLRAADKGDLQIYFVDVEGGQATLFVTPDKHSLLVDTGWPGNDGRDADRIIAATKLAGINRIDYVLLTHYHDDHAGGVPQLVDRIPVGTFLDHGENIDTKPGGPTMKIWDAYQKVLATGKYKRISAKAGDVFPIGSMKATVISSDGNAIDHNLPGGGENNQYCDIAENKPNDRSENSHSLGVLINFGKLKILDLGDLTWEKEHMFMCPVNRIGTVDLLVVSHHGFRPSSSHALIDAIHPRVAIMDNGATKGGNIPVLDTIRQSPSLETLWQLHYSEEGGAEHNTAAEYIANPQGPDQGNYIVVKASPKGSFTVFNSGNKQSKTYAAR</sequence>
<keyword evidence="1" id="KW-0732">Signal</keyword>
<dbReference type="EMBL" id="SHKW01000001">
    <property type="protein sequence ID" value="RZU43195.1"/>
    <property type="molecule type" value="Genomic_DNA"/>
</dbReference>
<gene>
    <name evidence="3" type="ORF">BDD14_4827</name>
</gene>
<feature type="chain" id="PRO_5020298017" evidence="1">
    <location>
        <begin position="26"/>
        <end position="348"/>
    </location>
</feature>
<evidence type="ECO:0000313" key="3">
    <source>
        <dbReference type="EMBL" id="RZU43195.1"/>
    </source>
</evidence>
<evidence type="ECO:0000256" key="1">
    <source>
        <dbReference type="SAM" id="SignalP"/>
    </source>
</evidence>